<feature type="compositionally biased region" description="Basic residues" evidence="1">
    <location>
        <begin position="222"/>
        <end position="233"/>
    </location>
</feature>
<evidence type="ECO:0000313" key="2">
    <source>
        <dbReference type="EMBL" id="POS70451.1"/>
    </source>
</evidence>
<protein>
    <submittedName>
        <fullName evidence="2">Uncharacterized protein</fullName>
    </submittedName>
</protein>
<keyword evidence="3" id="KW-1185">Reference proteome</keyword>
<name>A0A2P5HJR6_DIAHE</name>
<comment type="caution">
    <text evidence="2">The sequence shown here is derived from an EMBL/GenBank/DDBJ whole genome shotgun (WGS) entry which is preliminary data.</text>
</comment>
<feature type="region of interest" description="Disordered" evidence="1">
    <location>
        <begin position="329"/>
        <end position="363"/>
    </location>
</feature>
<feature type="compositionally biased region" description="Polar residues" evidence="1">
    <location>
        <begin position="107"/>
        <end position="132"/>
    </location>
</feature>
<evidence type="ECO:0000256" key="1">
    <source>
        <dbReference type="SAM" id="MobiDB-lite"/>
    </source>
</evidence>
<feature type="region of interest" description="Disordered" evidence="1">
    <location>
        <begin position="96"/>
        <end position="142"/>
    </location>
</feature>
<sequence length="468" mass="52511">MIQLLPGPFVKHEAGMILPSPGHSQQDRYRLEGLADAAFCLQEPAVYSPASVPSSPHLQEYTFGLATAARHGSKPYGIPSIQSLFAIADGPRSYGFDPPRLEPSFRRPSTGSEISTQGSFTSVPELSRLSTASPPPTLAPRTPEAHHIIAPENHLKIELQLSDFQDQLKRLEQIHRKGLLQPARGRRPSSRQTPYSTAACHRERRGPSTSNQGGQSGALPKGRAKGKPKKPHFNLRYPRSVKLFILYHREDCRWGWQAINERRVGLLPVLYRGGYKPEIEENREVGGINGFYYRLNEVMPALTPDGSGLRFVEHGGRFWELTEPCKCREGPGRGAERSNGGGGGGGRASKASRDKDDAEEARPRGMVARYPEEVVYHWDEFVKHFLPQARHAEVYTRAKRYCEIRAEQRREKGVPQWTPDNEEDRVWHTSPPNSKSRKPKAKAGEEDETLLELMRACELSLDSMMEVD</sequence>
<feature type="compositionally biased region" description="Basic and acidic residues" evidence="1">
    <location>
        <begin position="351"/>
        <end position="363"/>
    </location>
</feature>
<evidence type="ECO:0000313" key="3">
    <source>
        <dbReference type="Proteomes" id="UP000094444"/>
    </source>
</evidence>
<organism evidence="2 3">
    <name type="scientific">Diaporthe helianthi</name>
    <dbReference type="NCBI Taxonomy" id="158607"/>
    <lineage>
        <taxon>Eukaryota</taxon>
        <taxon>Fungi</taxon>
        <taxon>Dikarya</taxon>
        <taxon>Ascomycota</taxon>
        <taxon>Pezizomycotina</taxon>
        <taxon>Sordariomycetes</taxon>
        <taxon>Sordariomycetidae</taxon>
        <taxon>Diaporthales</taxon>
        <taxon>Diaporthaceae</taxon>
        <taxon>Diaporthe</taxon>
    </lineage>
</organism>
<accession>A0A2P5HJR6</accession>
<dbReference type="InParanoid" id="A0A2P5HJR6"/>
<feature type="region of interest" description="Disordered" evidence="1">
    <location>
        <begin position="408"/>
        <end position="449"/>
    </location>
</feature>
<proteinExistence type="predicted"/>
<feature type="region of interest" description="Disordered" evidence="1">
    <location>
        <begin position="176"/>
        <end position="233"/>
    </location>
</feature>
<dbReference type="Proteomes" id="UP000094444">
    <property type="component" value="Unassembled WGS sequence"/>
</dbReference>
<dbReference type="AlphaFoldDB" id="A0A2P5HJR6"/>
<gene>
    <name evidence="2" type="ORF">DHEL01_v211154</name>
</gene>
<dbReference type="EMBL" id="MAVT02001632">
    <property type="protein sequence ID" value="POS70451.1"/>
    <property type="molecule type" value="Genomic_DNA"/>
</dbReference>
<dbReference type="OrthoDB" id="3921745at2759"/>
<reference evidence="2" key="1">
    <citation type="submission" date="2017-09" db="EMBL/GenBank/DDBJ databases">
        <title>Polyketide synthases of a Diaporthe helianthi virulent isolate.</title>
        <authorList>
            <person name="Baroncelli R."/>
        </authorList>
    </citation>
    <scope>NUCLEOTIDE SEQUENCE [LARGE SCALE GENOMIC DNA]</scope>
    <source>
        <strain evidence="2">7/96</strain>
    </source>
</reference>